<evidence type="ECO:0000256" key="2">
    <source>
        <dbReference type="SAM" id="Phobius"/>
    </source>
</evidence>
<keyword evidence="1" id="KW-0175">Coiled coil</keyword>
<evidence type="ECO:0000313" key="3">
    <source>
        <dbReference type="EMBL" id="ROO13837.1"/>
    </source>
</evidence>
<dbReference type="EMBL" id="MOBZ01000001">
    <property type="protein sequence ID" value="ROO13837.1"/>
    <property type="molecule type" value="Genomic_DNA"/>
</dbReference>
<keyword evidence="2" id="KW-0472">Membrane</keyword>
<sequence length="183" mass="20861">MQAPTDNLYKFLAITGMLCFVFFFFDLNKRADELESKIDAATMQQAEFKATLENLTDSADQITKEINELMAGKPTLEELEEAQKELLVFREKIKVKFADLKVVNARLNVSIDLLKDYYEKLKDLSRFYGYLQFCSLIVSIIGALLWYFRTQRYLDLKDKQSANSLGPVAKATTQAGTIQDGKG</sequence>
<organism evidence="3 4">
    <name type="scientific">Pseudomonas fluorescens</name>
    <dbReference type="NCBI Taxonomy" id="294"/>
    <lineage>
        <taxon>Bacteria</taxon>
        <taxon>Pseudomonadati</taxon>
        <taxon>Pseudomonadota</taxon>
        <taxon>Gammaproteobacteria</taxon>
        <taxon>Pseudomonadales</taxon>
        <taxon>Pseudomonadaceae</taxon>
        <taxon>Pseudomonas</taxon>
    </lineage>
</organism>
<gene>
    <name evidence="3" type="ORF">BK673_01820</name>
</gene>
<evidence type="ECO:0000256" key="1">
    <source>
        <dbReference type="SAM" id="Coils"/>
    </source>
</evidence>
<accession>A0A423PD68</accession>
<feature type="transmembrane region" description="Helical" evidence="2">
    <location>
        <begin position="127"/>
        <end position="148"/>
    </location>
</feature>
<protein>
    <submittedName>
        <fullName evidence="3">Uncharacterized protein</fullName>
    </submittedName>
</protein>
<keyword evidence="2" id="KW-0812">Transmembrane</keyword>
<dbReference type="RefSeq" id="WP_123592857.1">
    <property type="nucleotide sequence ID" value="NZ_MOBZ01000001.1"/>
</dbReference>
<dbReference type="Proteomes" id="UP000283619">
    <property type="component" value="Unassembled WGS sequence"/>
</dbReference>
<feature type="coiled-coil region" evidence="1">
    <location>
        <begin position="24"/>
        <end position="72"/>
    </location>
</feature>
<dbReference type="AlphaFoldDB" id="A0A423PD68"/>
<comment type="caution">
    <text evidence="3">The sequence shown here is derived from an EMBL/GenBank/DDBJ whole genome shotgun (WGS) entry which is preliminary data.</text>
</comment>
<evidence type="ECO:0000313" key="4">
    <source>
        <dbReference type="Proteomes" id="UP000283619"/>
    </source>
</evidence>
<reference evidence="3 4" key="1">
    <citation type="submission" date="2016-10" db="EMBL/GenBank/DDBJ databases">
        <title>Comparative genome analysis of multiple Pseudomonas spp. focuses on biocontrol and plant growth promoting traits.</title>
        <authorList>
            <person name="Tao X.-Y."/>
            <person name="Taylor C.G."/>
        </authorList>
    </citation>
    <scope>NUCLEOTIDE SEQUENCE [LARGE SCALE GENOMIC DNA]</scope>
    <source>
        <strain evidence="3 4">36G2</strain>
    </source>
</reference>
<feature type="transmembrane region" description="Helical" evidence="2">
    <location>
        <begin position="7"/>
        <end position="25"/>
    </location>
</feature>
<keyword evidence="2" id="KW-1133">Transmembrane helix</keyword>
<proteinExistence type="predicted"/>
<name>A0A423PD68_PSEFL</name>